<keyword evidence="1" id="KW-1133">Transmembrane helix</keyword>
<gene>
    <name evidence="2" type="ORF">COB13_04160</name>
</gene>
<evidence type="ECO:0000256" key="1">
    <source>
        <dbReference type="SAM" id="Phobius"/>
    </source>
</evidence>
<dbReference type="EMBL" id="NVUS01000004">
    <property type="protein sequence ID" value="PCJ02397.1"/>
    <property type="molecule type" value="Genomic_DNA"/>
</dbReference>
<proteinExistence type="predicted"/>
<name>A0A2A4Z5T7_9PROT</name>
<keyword evidence="1" id="KW-0812">Transmembrane</keyword>
<dbReference type="AlphaFoldDB" id="A0A2A4Z5T7"/>
<comment type="caution">
    <text evidence="2">The sequence shown here is derived from an EMBL/GenBank/DDBJ whole genome shotgun (WGS) entry which is preliminary data.</text>
</comment>
<feature type="transmembrane region" description="Helical" evidence="1">
    <location>
        <begin position="12"/>
        <end position="30"/>
    </location>
</feature>
<accession>A0A2A4Z5T7</accession>
<reference evidence="2" key="2">
    <citation type="journal article" date="2018" name="ISME J.">
        <title>A dynamic microbial community with high functional redundancy inhabits the cold, oxic subseafloor aquifer.</title>
        <authorList>
            <person name="Tully B.J."/>
            <person name="Wheat C.G."/>
            <person name="Glazer B.T."/>
            <person name="Huber J.A."/>
        </authorList>
    </citation>
    <scope>NUCLEOTIDE SEQUENCE</scope>
    <source>
        <strain evidence="2">NORP83</strain>
    </source>
</reference>
<keyword evidence="1" id="KW-0472">Membrane</keyword>
<feature type="transmembrane region" description="Helical" evidence="1">
    <location>
        <begin position="82"/>
        <end position="100"/>
    </location>
</feature>
<organism evidence="2">
    <name type="scientific">OCS116 cluster bacterium</name>
    <dbReference type="NCBI Taxonomy" id="2030921"/>
    <lineage>
        <taxon>Bacteria</taxon>
        <taxon>Pseudomonadati</taxon>
        <taxon>Pseudomonadota</taxon>
        <taxon>Alphaproteobacteria</taxon>
        <taxon>OCS116 cluster</taxon>
    </lineage>
</organism>
<protein>
    <submittedName>
        <fullName evidence="2">Uncharacterized protein</fullName>
    </submittedName>
</protein>
<evidence type="ECO:0000313" key="2">
    <source>
        <dbReference type="EMBL" id="PCJ02397.1"/>
    </source>
</evidence>
<feature type="transmembrane region" description="Helical" evidence="1">
    <location>
        <begin position="50"/>
        <end position="70"/>
    </location>
</feature>
<feature type="transmembrane region" description="Helical" evidence="1">
    <location>
        <begin position="106"/>
        <end position="126"/>
    </location>
</feature>
<reference key="1">
    <citation type="submission" date="2017-08" db="EMBL/GenBank/DDBJ databases">
        <title>A dynamic microbial community with high functional redundancy inhabits the cold, oxic subseafloor aquifer.</title>
        <authorList>
            <person name="Tully B.J."/>
            <person name="Wheat C.G."/>
            <person name="Glazer B.T."/>
            <person name="Huber J.A."/>
        </authorList>
    </citation>
    <scope>NUCLEOTIDE SEQUENCE [LARGE SCALE GENOMIC DNA]</scope>
</reference>
<sequence length="132" mass="14416">MNGPLKTKPKSPIIMAIIALIFGIATIYSGGEVLFVDGAGRIRAGDYIGFIVWFNFIAGFAYVLAAYGLYKSKQWSVLFSKIIAIATLIAFGALGVHIFNDGAFEIRTIAAMMLRSLVWVVIAYFASKKIKN</sequence>